<dbReference type="EMBL" id="BSQG01000005">
    <property type="protein sequence ID" value="GLU49114.1"/>
    <property type="molecule type" value="Genomic_DNA"/>
</dbReference>
<evidence type="ECO:0000256" key="1">
    <source>
        <dbReference type="ARBA" id="ARBA00023015"/>
    </source>
</evidence>
<accession>A0A9W6UJR4</accession>
<evidence type="ECO:0000313" key="6">
    <source>
        <dbReference type="Proteomes" id="UP001165092"/>
    </source>
</evidence>
<dbReference type="GO" id="GO:0003677">
    <property type="term" value="F:DNA binding"/>
    <property type="evidence" value="ECO:0007669"/>
    <property type="project" value="UniProtKB-KW"/>
</dbReference>
<dbReference type="Pfam" id="PF00196">
    <property type="entry name" value="GerE"/>
    <property type="match status" value="1"/>
</dbReference>
<evidence type="ECO:0000259" key="4">
    <source>
        <dbReference type="PROSITE" id="PS50043"/>
    </source>
</evidence>
<keyword evidence="2" id="KW-0238">DNA-binding</keyword>
<feature type="domain" description="HTH luxR-type" evidence="4">
    <location>
        <begin position="146"/>
        <end position="211"/>
    </location>
</feature>
<evidence type="ECO:0000313" key="5">
    <source>
        <dbReference type="EMBL" id="GLU49114.1"/>
    </source>
</evidence>
<evidence type="ECO:0000256" key="3">
    <source>
        <dbReference type="ARBA" id="ARBA00023163"/>
    </source>
</evidence>
<sequence length="231" mass="25569">MLFRAGGSPALALETLKGIKEEGVVVQQGNFADIGETRLPGRLYSWVDGILEQGPRHIKEFLAACAAVGEGADVIESVAPVVGKNREEIFWAAAAAYNLGILGRGIKIQFQSPIVHEIFWSYIPRFFPSLLAGGVGENLRISRVPDRKPTPKLTRQEMRLVLLTSEGYTNQQIARRLSISQHTVNYHLKKLFKKYEVNSRVRLARTALMDAAPLADSHWEADQGIKRAGHG</sequence>
<dbReference type="Proteomes" id="UP001165092">
    <property type="component" value="Unassembled WGS sequence"/>
</dbReference>
<dbReference type="PROSITE" id="PS50043">
    <property type="entry name" value="HTH_LUXR_2"/>
    <property type="match status" value="1"/>
</dbReference>
<dbReference type="PRINTS" id="PR00038">
    <property type="entry name" value="HTHLUXR"/>
</dbReference>
<dbReference type="PANTHER" id="PTHR44688">
    <property type="entry name" value="DNA-BINDING TRANSCRIPTIONAL ACTIVATOR DEVR_DOSR"/>
    <property type="match status" value="1"/>
</dbReference>
<keyword evidence="3" id="KW-0804">Transcription</keyword>
<dbReference type="InterPro" id="IPR036388">
    <property type="entry name" value="WH-like_DNA-bd_sf"/>
</dbReference>
<protein>
    <recommendedName>
        <fullName evidence="4">HTH luxR-type domain-containing protein</fullName>
    </recommendedName>
</protein>
<reference evidence="5" key="1">
    <citation type="submission" date="2023-02" db="EMBL/GenBank/DDBJ databases">
        <title>Nocardiopsis ansamitocini NBRC 112285.</title>
        <authorList>
            <person name="Ichikawa N."/>
            <person name="Sato H."/>
            <person name="Tonouchi N."/>
        </authorList>
    </citation>
    <scope>NUCLEOTIDE SEQUENCE</scope>
    <source>
        <strain evidence="5">NBRC 112285</strain>
    </source>
</reference>
<gene>
    <name evidence="5" type="ORF">Nans01_34650</name>
</gene>
<name>A0A9W6UJR4_9ACTN</name>
<keyword evidence="6" id="KW-1185">Reference proteome</keyword>
<dbReference type="InterPro" id="IPR016032">
    <property type="entry name" value="Sig_transdc_resp-reg_C-effctor"/>
</dbReference>
<dbReference type="SUPFAM" id="SSF46894">
    <property type="entry name" value="C-terminal effector domain of the bipartite response regulators"/>
    <property type="match status" value="1"/>
</dbReference>
<dbReference type="CDD" id="cd06170">
    <property type="entry name" value="LuxR_C_like"/>
    <property type="match status" value="1"/>
</dbReference>
<dbReference type="Gene3D" id="1.10.10.10">
    <property type="entry name" value="Winged helix-like DNA-binding domain superfamily/Winged helix DNA-binding domain"/>
    <property type="match status" value="1"/>
</dbReference>
<keyword evidence="1" id="KW-0805">Transcription regulation</keyword>
<dbReference type="SMART" id="SM00421">
    <property type="entry name" value="HTH_LUXR"/>
    <property type="match status" value="1"/>
</dbReference>
<proteinExistence type="predicted"/>
<evidence type="ECO:0000256" key="2">
    <source>
        <dbReference type="ARBA" id="ARBA00023125"/>
    </source>
</evidence>
<comment type="caution">
    <text evidence="5">The sequence shown here is derived from an EMBL/GenBank/DDBJ whole genome shotgun (WGS) entry which is preliminary data.</text>
</comment>
<dbReference type="PANTHER" id="PTHR44688:SF16">
    <property type="entry name" value="DNA-BINDING TRANSCRIPTIONAL ACTIVATOR DEVR_DOSR"/>
    <property type="match status" value="1"/>
</dbReference>
<organism evidence="5 6">
    <name type="scientific">Nocardiopsis ansamitocini</name>
    <dbReference type="NCBI Taxonomy" id="1670832"/>
    <lineage>
        <taxon>Bacteria</taxon>
        <taxon>Bacillati</taxon>
        <taxon>Actinomycetota</taxon>
        <taxon>Actinomycetes</taxon>
        <taxon>Streptosporangiales</taxon>
        <taxon>Nocardiopsidaceae</taxon>
        <taxon>Nocardiopsis</taxon>
    </lineage>
</organism>
<dbReference type="GO" id="GO:0006355">
    <property type="term" value="P:regulation of DNA-templated transcription"/>
    <property type="evidence" value="ECO:0007669"/>
    <property type="project" value="InterPro"/>
</dbReference>
<dbReference type="AlphaFoldDB" id="A0A9W6UJR4"/>
<dbReference type="InterPro" id="IPR000792">
    <property type="entry name" value="Tscrpt_reg_LuxR_C"/>
</dbReference>